<reference evidence="2 3" key="1">
    <citation type="submission" date="2014-01" db="EMBL/GenBank/DDBJ databases">
        <title>Plasmidome dynamics in the species complex Clostridium novyi sensu lato converts strains of independent lineages into distinctly different pathogens.</title>
        <authorList>
            <person name="Skarin H."/>
            <person name="Segerman B."/>
        </authorList>
    </citation>
    <scope>NUCLEOTIDE SEQUENCE [LARGE SCALE GENOMIC DNA]</scope>
    <source>
        <strain evidence="2 3">4552</strain>
    </source>
</reference>
<comment type="caution">
    <text evidence="2">The sequence shown here is derived from an EMBL/GenBank/DDBJ whole genome shotgun (WGS) entry which is preliminary data.</text>
</comment>
<dbReference type="Proteomes" id="UP000030012">
    <property type="component" value="Unassembled WGS sequence"/>
</dbReference>
<evidence type="ECO:0000259" key="1">
    <source>
        <dbReference type="Pfam" id="PF01381"/>
    </source>
</evidence>
<evidence type="ECO:0000313" key="2">
    <source>
        <dbReference type="EMBL" id="KGM94825.1"/>
    </source>
</evidence>
<dbReference type="RefSeq" id="WP_039256010.1">
    <property type="nucleotide sequence ID" value="NZ_JENJ01000056.1"/>
</dbReference>
<dbReference type="CDD" id="cd00093">
    <property type="entry name" value="HTH_XRE"/>
    <property type="match status" value="1"/>
</dbReference>
<gene>
    <name evidence="2" type="ORF">Z968_10735</name>
</gene>
<protein>
    <recommendedName>
        <fullName evidence="1">HTH cro/C1-type domain-containing protein</fullName>
    </recommendedName>
</protein>
<organism evidence="2 3">
    <name type="scientific">Clostridium novyi A str. 4552</name>
    <dbReference type="NCBI Taxonomy" id="1444289"/>
    <lineage>
        <taxon>Bacteria</taxon>
        <taxon>Bacillati</taxon>
        <taxon>Bacillota</taxon>
        <taxon>Clostridia</taxon>
        <taxon>Eubacteriales</taxon>
        <taxon>Clostridiaceae</taxon>
        <taxon>Clostridium</taxon>
    </lineage>
</organism>
<proteinExistence type="predicted"/>
<dbReference type="AlphaFoldDB" id="A0A0A0I582"/>
<feature type="domain" description="HTH cro/C1-type" evidence="1">
    <location>
        <begin position="15"/>
        <end position="60"/>
    </location>
</feature>
<dbReference type="InterPro" id="IPR001387">
    <property type="entry name" value="Cro/C1-type_HTH"/>
</dbReference>
<accession>A0A0A0I582</accession>
<evidence type="ECO:0000313" key="3">
    <source>
        <dbReference type="Proteomes" id="UP000030012"/>
    </source>
</evidence>
<dbReference type="Pfam" id="PF01381">
    <property type="entry name" value="HTH_3"/>
    <property type="match status" value="1"/>
</dbReference>
<dbReference type="InterPro" id="IPR010982">
    <property type="entry name" value="Lambda_DNA-bd_dom_sf"/>
</dbReference>
<dbReference type="Gene3D" id="1.10.260.40">
    <property type="entry name" value="lambda repressor-like DNA-binding domains"/>
    <property type="match status" value="1"/>
</dbReference>
<dbReference type="GO" id="GO:0003677">
    <property type="term" value="F:DNA binding"/>
    <property type="evidence" value="ECO:0007669"/>
    <property type="project" value="InterPro"/>
</dbReference>
<name>A0A0A0I582_CLONO</name>
<dbReference type="SUPFAM" id="SSF47413">
    <property type="entry name" value="lambda repressor-like DNA-binding domains"/>
    <property type="match status" value="1"/>
</dbReference>
<sequence>MDNVMDNESILKLYKEYLKNKGIKQRYIAEQTNIKETELSHFKNGRRKLNNKNLQVLLQYIYLH</sequence>
<dbReference type="EMBL" id="JENJ01000056">
    <property type="protein sequence ID" value="KGM94825.1"/>
    <property type="molecule type" value="Genomic_DNA"/>
</dbReference>